<evidence type="ECO:0000313" key="8">
    <source>
        <dbReference type="Proteomes" id="UP001596086"/>
    </source>
</evidence>
<keyword evidence="4" id="KW-0472">Membrane</keyword>
<evidence type="ECO:0000256" key="3">
    <source>
        <dbReference type="ARBA" id="ARBA00022729"/>
    </source>
</evidence>
<comment type="similarity">
    <text evidence="2">Belongs to the MipA/OmpV family.</text>
</comment>
<dbReference type="PANTHER" id="PTHR38776">
    <property type="entry name" value="MLTA-INTERACTING PROTEIN-RELATED"/>
    <property type="match status" value="1"/>
</dbReference>
<dbReference type="Pfam" id="PF06629">
    <property type="entry name" value="MipA"/>
    <property type="match status" value="1"/>
</dbReference>
<dbReference type="RefSeq" id="WP_379771636.1">
    <property type="nucleotide sequence ID" value="NZ_JBHSMZ010000008.1"/>
</dbReference>
<comment type="caution">
    <text evidence="7">The sequence shown here is derived from an EMBL/GenBank/DDBJ whole genome shotgun (WGS) entry which is preliminary data.</text>
</comment>
<name>A0ABW0RXQ7_9BURK</name>
<evidence type="ECO:0000256" key="1">
    <source>
        <dbReference type="ARBA" id="ARBA00004442"/>
    </source>
</evidence>
<dbReference type="PANTHER" id="PTHR38776:SF1">
    <property type="entry name" value="MLTA-INTERACTING PROTEIN-RELATED"/>
    <property type="match status" value="1"/>
</dbReference>
<comment type="subcellular location">
    <subcellularLocation>
        <location evidence="1">Cell outer membrane</location>
    </subcellularLocation>
</comment>
<feature type="chain" id="PRO_5045496445" evidence="6">
    <location>
        <begin position="26"/>
        <end position="292"/>
    </location>
</feature>
<dbReference type="Proteomes" id="UP001596086">
    <property type="component" value="Unassembled WGS sequence"/>
</dbReference>
<protein>
    <submittedName>
        <fullName evidence="7">MipA/OmpV family protein</fullName>
    </submittedName>
</protein>
<organism evidence="7 8">
    <name type="scientific">Massilia aerilata</name>
    <dbReference type="NCBI Taxonomy" id="453817"/>
    <lineage>
        <taxon>Bacteria</taxon>
        <taxon>Pseudomonadati</taxon>
        <taxon>Pseudomonadota</taxon>
        <taxon>Betaproteobacteria</taxon>
        <taxon>Burkholderiales</taxon>
        <taxon>Oxalobacteraceae</taxon>
        <taxon>Telluria group</taxon>
        <taxon>Massilia</taxon>
    </lineage>
</organism>
<dbReference type="InterPro" id="IPR010583">
    <property type="entry name" value="MipA"/>
</dbReference>
<evidence type="ECO:0000256" key="6">
    <source>
        <dbReference type="SAM" id="SignalP"/>
    </source>
</evidence>
<evidence type="ECO:0000256" key="4">
    <source>
        <dbReference type="ARBA" id="ARBA00023136"/>
    </source>
</evidence>
<reference evidence="8" key="1">
    <citation type="journal article" date="2019" name="Int. J. Syst. Evol. Microbiol.">
        <title>The Global Catalogue of Microorganisms (GCM) 10K type strain sequencing project: providing services to taxonomists for standard genome sequencing and annotation.</title>
        <authorList>
            <consortium name="The Broad Institute Genomics Platform"/>
            <consortium name="The Broad Institute Genome Sequencing Center for Infectious Disease"/>
            <person name="Wu L."/>
            <person name="Ma J."/>
        </authorList>
    </citation>
    <scope>NUCLEOTIDE SEQUENCE [LARGE SCALE GENOMIC DNA]</scope>
    <source>
        <strain evidence="8">CGMCC 4.5798</strain>
    </source>
</reference>
<evidence type="ECO:0000256" key="2">
    <source>
        <dbReference type="ARBA" id="ARBA00005722"/>
    </source>
</evidence>
<gene>
    <name evidence="7" type="ORF">ACFPO9_13720</name>
</gene>
<evidence type="ECO:0000313" key="7">
    <source>
        <dbReference type="EMBL" id="MFC5549569.1"/>
    </source>
</evidence>
<keyword evidence="5" id="KW-0998">Cell outer membrane</keyword>
<feature type="signal peptide" evidence="6">
    <location>
        <begin position="1"/>
        <end position="25"/>
    </location>
</feature>
<keyword evidence="3 6" id="KW-0732">Signal</keyword>
<keyword evidence="8" id="KW-1185">Reference proteome</keyword>
<sequence length="292" mass="30511">MNKLLSFVLSAGAVAGSLASGTVLAQTPATNPMPDGSRDMYAGLGLQSAARYEGSGSRRVSALPVLQVQWSNGVFVSGMSAGMHLSSSPTVEYGPLLAIQPGRDESGTGLGADGVGASGLNGIAPAAPGEKAMILSGRLAGMDEIGARLQVGAFYNTYLNPQWRLTSSLLAGAGKDHDGARLDLGVQRLAFVAGERHRVSLSAGLGLVNRQYNESYFGVTQAESMRSRFAAWQPGGGLQDVHLGARWNWVLGPSWMLSSNLQAKRLLGDAGKSPLTERSTNLTVSTALAYRF</sequence>
<evidence type="ECO:0000256" key="5">
    <source>
        <dbReference type="ARBA" id="ARBA00023237"/>
    </source>
</evidence>
<dbReference type="EMBL" id="JBHSMZ010000008">
    <property type="protein sequence ID" value="MFC5549569.1"/>
    <property type="molecule type" value="Genomic_DNA"/>
</dbReference>
<proteinExistence type="inferred from homology"/>
<accession>A0ABW0RXQ7</accession>